<dbReference type="GO" id="GO:0016787">
    <property type="term" value="F:hydrolase activity"/>
    <property type="evidence" value="ECO:0007669"/>
    <property type="project" value="UniProtKB-KW"/>
</dbReference>
<dbReference type="OrthoDB" id="337606at2157"/>
<dbReference type="PANTHER" id="PTHR43546:SF8">
    <property type="entry name" value="METALLO-BETA-LACTAMASE DOMAIN-CONTAINING PROTEIN"/>
    <property type="match status" value="1"/>
</dbReference>
<dbReference type="AlphaFoldDB" id="A0A4U5JH39"/>
<keyword evidence="1" id="KW-0378">Hydrolase</keyword>
<keyword evidence="2" id="KW-1185">Reference proteome</keyword>
<dbReference type="Gene3D" id="3.60.15.10">
    <property type="entry name" value="Ribonuclease Z/Hydroxyacylglutathione hydrolase-like"/>
    <property type="match status" value="1"/>
</dbReference>
<dbReference type="PANTHER" id="PTHR43546">
    <property type="entry name" value="UPF0173 METAL-DEPENDENT HYDROLASE MJ1163-RELATED"/>
    <property type="match status" value="1"/>
</dbReference>
<evidence type="ECO:0000313" key="2">
    <source>
        <dbReference type="Proteomes" id="UP000308037"/>
    </source>
</evidence>
<accession>A0A4U5JH39</accession>
<dbReference type="RefSeq" id="WP_137274905.1">
    <property type="nucleotide sequence ID" value="NZ_QKNX01000001.1"/>
</dbReference>
<gene>
    <name evidence="1" type="ORF">DM868_00555</name>
</gene>
<comment type="caution">
    <text evidence="1">The sequence shown here is derived from an EMBL/GenBank/DDBJ whole genome shotgun (WGS) entry which is preliminary data.</text>
</comment>
<protein>
    <submittedName>
        <fullName evidence="1">MBL fold metallo-hydrolase</fullName>
    </submittedName>
</protein>
<dbReference type="SUPFAM" id="SSF56281">
    <property type="entry name" value="Metallo-hydrolase/oxidoreductase"/>
    <property type="match status" value="1"/>
</dbReference>
<evidence type="ECO:0000313" key="1">
    <source>
        <dbReference type="EMBL" id="TKR27621.1"/>
    </source>
</evidence>
<proteinExistence type="predicted"/>
<sequence>MIEYDGVSVSWLGYATLRVAGDGPVVYVDPGRYGVLDGYDGGDGDVVCVTHEHHYDTNGIRAVADDDATIVAFEGINPHRIDRDVERLADLPFDVRRVDAEADIAVGDAIVRTTAAYNEPDGPHVRENGEPYHPKGLGCGFHVTVDGVSVYCPGDTDVLDGHARLDIDVFCPPIGGTFTMNRHEAADLAAALEPDLVVPIHYDTFEPIETDVEAFAAELERRGVEVHLDG</sequence>
<dbReference type="InterPro" id="IPR036866">
    <property type="entry name" value="RibonucZ/Hydroxyglut_hydro"/>
</dbReference>
<reference evidence="1 2" key="1">
    <citation type="submission" date="2019-04" db="EMBL/GenBank/DDBJ databases">
        <title>Natronomonas sp. F20-122 a newhaloarchaeon isolated from a saline saltern of Isla Bacuta, Huelva, Spain.</title>
        <authorList>
            <person name="Duran-Viseras A."/>
            <person name="Sanchez-Porro C."/>
            <person name="Ventosa A."/>
        </authorList>
    </citation>
    <scope>NUCLEOTIDE SEQUENCE [LARGE SCALE GENOMIC DNA]</scope>
    <source>
        <strain evidence="1 2">F20-122</strain>
    </source>
</reference>
<dbReference type="Pfam" id="PF13483">
    <property type="entry name" value="Lactamase_B_3"/>
    <property type="match status" value="1"/>
</dbReference>
<dbReference type="Proteomes" id="UP000308037">
    <property type="component" value="Unassembled WGS sequence"/>
</dbReference>
<name>A0A4U5JH39_9EURY</name>
<dbReference type="InterPro" id="IPR050114">
    <property type="entry name" value="UPF0173_UPF0282_UlaG_hydrolase"/>
</dbReference>
<dbReference type="EMBL" id="QKNX01000001">
    <property type="protein sequence ID" value="TKR27621.1"/>
    <property type="molecule type" value="Genomic_DNA"/>
</dbReference>
<organism evidence="1 2">
    <name type="scientific">Natronomonas salsuginis</name>
    <dbReference type="NCBI Taxonomy" id="2217661"/>
    <lineage>
        <taxon>Archaea</taxon>
        <taxon>Methanobacteriati</taxon>
        <taxon>Methanobacteriota</taxon>
        <taxon>Stenosarchaea group</taxon>
        <taxon>Halobacteria</taxon>
        <taxon>Halobacteriales</taxon>
        <taxon>Natronomonadaceae</taxon>
        <taxon>Natronomonas</taxon>
    </lineage>
</organism>